<accession>A0ABW2S1Z2</accession>
<dbReference type="InterPro" id="IPR058644">
    <property type="entry name" value="Mtb12-like_C"/>
</dbReference>
<feature type="signal peptide" evidence="3">
    <location>
        <begin position="1"/>
        <end position="16"/>
    </location>
</feature>
<sequence length="163" mass="16203">MIIRKSLIAVGTIALAAGVASCGSDDSSTAADATSTTASTTAGTTTAAATAATPTAGELQATLVTFFDPAVATTEKVALVEDGTGQTAVLEQFNGVLRGYPLTAEVTKVTAVDEDTVSATTTIAGPHGGAASEVVFDQVDGKWVLSEDAACTILSMGKLTCVK</sequence>
<evidence type="ECO:0000259" key="4">
    <source>
        <dbReference type="Pfam" id="PF26580"/>
    </source>
</evidence>
<dbReference type="Proteomes" id="UP001596484">
    <property type="component" value="Unassembled WGS sequence"/>
</dbReference>
<feature type="chain" id="PRO_5046911712" evidence="3">
    <location>
        <begin position="17"/>
        <end position="163"/>
    </location>
</feature>
<organism evidence="5 6">
    <name type="scientific">Rhodococcus daqingensis</name>
    <dbReference type="NCBI Taxonomy" id="2479363"/>
    <lineage>
        <taxon>Bacteria</taxon>
        <taxon>Bacillati</taxon>
        <taxon>Actinomycetota</taxon>
        <taxon>Actinomycetes</taxon>
        <taxon>Mycobacteriales</taxon>
        <taxon>Nocardiaceae</taxon>
        <taxon>Rhodococcus</taxon>
    </lineage>
</organism>
<comment type="similarity">
    <text evidence="2">Belongs to the MTB12 family.</text>
</comment>
<gene>
    <name evidence="5" type="ORF">ACFQS9_17945</name>
</gene>
<evidence type="ECO:0000313" key="5">
    <source>
        <dbReference type="EMBL" id="MFC7449781.1"/>
    </source>
</evidence>
<reference evidence="6" key="1">
    <citation type="journal article" date="2019" name="Int. J. Syst. Evol. Microbiol.">
        <title>The Global Catalogue of Microorganisms (GCM) 10K type strain sequencing project: providing services to taxonomists for standard genome sequencing and annotation.</title>
        <authorList>
            <consortium name="The Broad Institute Genomics Platform"/>
            <consortium name="The Broad Institute Genome Sequencing Center for Infectious Disease"/>
            <person name="Wu L."/>
            <person name="Ma J."/>
        </authorList>
    </citation>
    <scope>NUCLEOTIDE SEQUENCE [LARGE SCALE GENOMIC DNA]</scope>
    <source>
        <strain evidence="6">ICMP 19430</strain>
    </source>
</reference>
<comment type="caution">
    <text evidence="5">The sequence shown here is derived from an EMBL/GenBank/DDBJ whole genome shotgun (WGS) entry which is preliminary data.</text>
</comment>
<evidence type="ECO:0000256" key="2">
    <source>
        <dbReference type="ARBA" id="ARBA00093774"/>
    </source>
</evidence>
<keyword evidence="6" id="KW-1185">Reference proteome</keyword>
<dbReference type="PROSITE" id="PS51257">
    <property type="entry name" value="PROKAR_LIPOPROTEIN"/>
    <property type="match status" value="1"/>
</dbReference>
<proteinExistence type="inferred from homology"/>
<name>A0ABW2S1Z2_9NOCA</name>
<evidence type="ECO:0000313" key="6">
    <source>
        <dbReference type="Proteomes" id="UP001596484"/>
    </source>
</evidence>
<protein>
    <submittedName>
        <fullName evidence="5">Nuclear transport factor 2 family protein</fullName>
    </submittedName>
</protein>
<evidence type="ECO:0000256" key="1">
    <source>
        <dbReference type="ARBA" id="ARBA00022729"/>
    </source>
</evidence>
<dbReference type="EMBL" id="JBHTCS010000022">
    <property type="protein sequence ID" value="MFC7449781.1"/>
    <property type="molecule type" value="Genomic_DNA"/>
</dbReference>
<feature type="domain" description="Low molecular weight antigen MTB12-like C-terminal" evidence="4">
    <location>
        <begin position="53"/>
        <end position="161"/>
    </location>
</feature>
<keyword evidence="1 3" id="KW-0732">Signal</keyword>
<evidence type="ECO:0000256" key="3">
    <source>
        <dbReference type="SAM" id="SignalP"/>
    </source>
</evidence>
<dbReference type="Pfam" id="PF26580">
    <property type="entry name" value="Mtb12_C"/>
    <property type="match status" value="1"/>
</dbReference>
<dbReference type="RefSeq" id="WP_378407113.1">
    <property type="nucleotide sequence ID" value="NZ_JBHTCS010000022.1"/>
</dbReference>